<name>C8PAX1_9LACO</name>
<dbReference type="InterPro" id="IPR048125">
    <property type="entry name" value="CBS_CbpB"/>
</dbReference>
<evidence type="ECO:0000313" key="2">
    <source>
        <dbReference type="EMBL" id="EEW51920.1"/>
    </source>
</evidence>
<gene>
    <name evidence="2" type="ORF">HMPREF0520_0241</name>
</gene>
<keyword evidence="3" id="KW-1185">Reference proteome</keyword>
<dbReference type="Proteomes" id="UP000004115">
    <property type="component" value="Unassembled WGS sequence"/>
</dbReference>
<protein>
    <submittedName>
        <fullName evidence="2">CBS domain protein</fullName>
    </submittedName>
</protein>
<comment type="caution">
    <text evidence="2">The sequence shown here is derived from an EMBL/GenBank/DDBJ whole genome shotgun (WGS) entry which is preliminary data.</text>
</comment>
<dbReference type="CDD" id="cd04643">
    <property type="entry name" value="CBS_pair_bac"/>
    <property type="match status" value="1"/>
</dbReference>
<reference evidence="2 3" key="1">
    <citation type="submission" date="2009-09" db="EMBL/GenBank/DDBJ databases">
        <authorList>
            <person name="Qin X."/>
            <person name="Bachman B."/>
            <person name="Battles P."/>
            <person name="Bell A."/>
            <person name="Bess C."/>
            <person name="Bickham C."/>
            <person name="Chaboub L."/>
            <person name="Chen D."/>
            <person name="Coyle M."/>
            <person name="Deiros D.R."/>
            <person name="Dinh H."/>
            <person name="Forbes L."/>
            <person name="Fowler G."/>
            <person name="Francisco L."/>
            <person name="Fu Q."/>
            <person name="Gubbala S."/>
            <person name="Hale W."/>
            <person name="Han Y."/>
            <person name="Hemphill L."/>
            <person name="Highlander S.K."/>
            <person name="Hirani K."/>
            <person name="Hogues M."/>
            <person name="Jackson L."/>
            <person name="Jakkamsetti A."/>
            <person name="Javaid M."/>
            <person name="Jiang H."/>
            <person name="Korchina V."/>
            <person name="Kovar C."/>
            <person name="Lara F."/>
            <person name="Lee S."/>
            <person name="Mata R."/>
            <person name="Mathew T."/>
            <person name="Moen C."/>
            <person name="Morales K."/>
            <person name="Munidasa M."/>
            <person name="Nazareth L."/>
            <person name="Ngo R."/>
            <person name="Nguyen L."/>
            <person name="Okwuonu G."/>
            <person name="Ongeri F."/>
            <person name="Patil S."/>
            <person name="Petrosino J."/>
            <person name="Pham C."/>
            <person name="Pham P."/>
            <person name="Pu L.-L."/>
            <person name="Puazo M."/>
            <person name="Raj R."/>
            <person name="Reid J."/>
            <person name="Rouhana J."/>
            <person name="Saada N."/>
            <person name="Shang Y."/>
            <person name="Simmons D."/>
            <person name="Thornton R."/>
            <person name="Warren J."/>
            <person name="Weissenberger G."/>
            <person name="Zhang J."/>
            <person name="Zhang L."/>
            <person name="Zhou C."/>
            <person name="Zhu D."/>
            <person name="Muzny D."/>
            <person name="Worley K."/>
            <person name="Gibbs R."/>
        </authorList>
    </citation>
    <scope>NUCLEOTIDE SEQUENCE [LARGE SCALE GENOMIC DNA]</scope>
    <source>
        <strain evidence="2 3">DSM 13335</strain>
    </source>
</reference>
<evidence type="ECO:0000259" key="1">
    <source>
        <dbReference type="Pfam" id="PF00571"/>
    </source>
</evidence>
<evidence type="ECO:0000313" key="3">
    <source>
        <dbReference type="Proteomes" id="UP000004115"/>
    </source>
</evidence>
<feature type="domain" description="CBS" evidence="1">
    <location>
        <begin position="42"/>
        <end position="89"/>
    </location>
</feature>
<accession>C8PAX1</accession>
<feature type="domain" description="CBS" evidence="1">
    <location>
        <begin position="108"/>
        <end position="161"/>
    </location>
</feature>
<dbReference type="InterPro" id="IPR046342">
    <property type="entry name" value="CBS_dom_sf"/>
</dbReference>
<dbReference type="SUPFAM" id="SSF54631">
    <property type="entry name" value="CBS-domain pair"/>
    <property type="match status" value="1"/>
</dbReference>
<dbReference type="HOGENOM" id="CLU_117108_1_1_9"/>
<dbReference type="AlphaFoldDB" id="C8PAX1"/>
<sequence length="185" mass="21400">MNNQNYLIYYNIYNVSEERIDCMFSPAIKNLLDKKSGTFFIPASKIAFVQDDAPLYHAFLILTKVRYAKIPVLNKEKCVVGLLSLAMITNKMLLTDHISTNPLTILKVKDVMQTTFSKINFTQTTLETQLHLLIDNSFLPVVNDTGIFQGILTRREWIKAFNFVVHNFENYYNVIPIKNQNKNNN</sequence>
<dbReference type="EMBL" id="ACLN01000004">
    <property type="protein sequence ID" value="EEW51920.1"/>
    <property type="molecule type" value="Genomic_DNA"/>
</dbReference>
<dbReference type="InterPro" id="IPR000644">
    <property type="entry name" value="CBS_dom"/>
</dbReference>
<organism evidence="2 3">
    <name type="scientific">Lactobacillus iners DSM 13335</name>
    <dbReference type="NCBI Taxonomy" id="525328"/>
    <lineage>
        <taxon>Bacteria</taxon>
        <taxon>Bacillati</taxon>
        <taxon>Bacillota</taxon>
        <taxon>Bacilli</taxon>
        <taxon>Lactobacillales</taxon>
        <taxon>Lactobacillaceae</taxon>
        <taxon>Lactobacillus</taxon>
    </lineage>
</organism>
<dbReference type="Pfam" id="PF00571">
    <property type="entry name" value="CBS"/>
    <property type="match status" value="2"/>
</dbReference>
<dbReference type="NCBIfam" id="NF041630">
    <property type="entry name" value="CBS_CbpB"/>
    <property type="match status" value="1"/>
</dbReference>
<dbReference type="Gene3D" id="3.10.580.10">
    <property type="entry name" value="CBS-domain"/>
    <property type="match status" value="1"/>
</dbReference>
<proteinExistence type="predicted"/>